<dbReference type="Proteomes" id="UP000620104">
    <property type="component" value="Unassembled WGS sequence"/>
</dbReference>
<accession>A0A8H3TV25</accession>
<protein>
    <submittedName>
        <fullName evidence="2">Uncharacterized protein</fullName>
    </submittedName>
</protein>
<organism evidence="2 3">
    <name type="scientific">Naganishia liquefaciens</name>
    <dbReference type="NCBI Taxonomy" id="104408"/>
    <lineage>
        <taxon>Eukaryota</taxon>
        <taxon>Fungi</taxon>
        <taxon>Dikarya</taxon>
        <taxon>Basidiomycota</taxon>
        <taxon>Agaricomycotina</taxon>
        <taxon>Tremellomycetes</taxon>
        <taxon>Filobasidiales</taxon>
        <taxon>Filobasidiaceae</taxon>
        <taxon>Naganishia</taxon>
    </lineage>
</organism>
<feature type="region of interest" description="Disordered" evidence="1">
    <location>
        <begin position="1"/>
        <end position="68"/>
    </location>
</feature>
<evidence type="ECO:0000313" key="2">
    <source>
        <dbReference type="EMBL" id="GHJ87614.1"/>
    </source>
</evidence>
<reference evidence="2" key="1">
    <citation type="submission" date="2020-07" db="EMBL/GenBank/DDBJ databases">
        <title>Draft Genome Sequence of a Deep-Sea Yeast, Naganishia (Cryptococcus) liquefaciens strain N6.</title>
        <authorList>
            <person name="Han Y.W."/>
            <person name="Kajitani R."/>
            <person name="Morimoto H."/>
            <person name="Parhat M."/>
            <person name="Tsubouchi H."/>
            <person name="Bakenova O."/>
            <person name="Ogata M."/>
            <person name="Argunhan B."/>
            <person name="Aoki R."/>
            <person name="Kajiwara S."/>
            <person name="Itoh T."/>
            <person name="Iwasaki H."/>
        </authorList>
    </citation>
    <scope>NUCLEOTIDE SEQUENCE</scope>
    <source>
        <strain evidence="2">N6</strain>
    </source>
</reference>
<sequence>MTETSTAGVFAFDVPAHQPSIVRHPTTDNSSNERSQDHVTSVRHQAKDNVIENSPAMQEMNKASLAAL</sequence>
<dbReference type="AlphaFoldDB" id="A0A8H3TV25"/>
<proteinExistence type="predicted"/>
<dbReference type="EMBL" id="BLZA01000023">
    <property type="protein sequence ID" value="GHJ87614.1"/>
    <property type="molecule type" value="Genomic_DNA"/>
</dbReference>
<gene>
    <name evidence="2" type="ORF">NliqN6_4016</name>
</gene>
<evidence type="ECO:0000256" key="1">
    <source>
        <dbReference type="SAM" id="MobiDB-lite"/>
    </source>
</evidence>
<keyword evidence="3" id="KW-1185">Reference proteome</keyword>
<feature type="compositionally biased region" description="Polar residues" evidence="1">
    <location>
        <begin position="27"/>
        <end position="43"/>
    </location>
</feature>
<comment type="caution">
    <text evidence="2">The sequence shown here is derived from an EMBL/GenBank/DDBJ whole genome shotgun (WGS) entry which is preliminary data.</text>
</comment>
<name>A0A8H3TV25_9TREE</name>
<evidence type="ECO:0000313" key="3">
    <source>
        <dbReference type="Proteomes" id="UP000620104"/>
    </source>
</evidence>